<sequence>MAGAEVAVLMRVKSQMYDQITLEKFGFKTRQSGAHVSRTIMLDELYALFEQVGIDALPAAYQAAVLEQNCLAKRSGRTRQLTARHLVELYGLDPANPVHAGLRFFWSRDKAARPQLALLAAVARDNLLRILLPTILAKPLETPVLREQLEERVETLWPKRFSPATRKSLAQNINSSLTKAGHLSGRVSKIRQQLKPAIGAAAYAFYLAWLQGSRGELLLQSAYCQALDVGNDELLELAAQASARGWMVMRRVDNVVDVDFPALAPVAAKAMQAGQDAAFNRKLPYEQG</sequence>
<gene>
    <name evidence="1" type="ORF">GCM10010082_04600</name>
</gene>
<organism evidence="1 2">
    <name type="scientific">Kushneria pakistanensis</name>
    <dbReference type="NCBI Taxonomy" id="1508770"/>
    <lineage>
        <taxon>Bacteria</taxon>
        <taxon>Pseudomonadati</taxon>
        <taxon>Pseudomonadota</taxon>
        <taxon>Gammaproteobacteria</taxon>
        <taxon>Oceanospirillales</taxon>
        <taxon>Halomonadaceae</taxon>
        <taxon>Kushneria</taxon>
    </lineage>
</organism>
<accession>A0ABQ3FB55</accession>
<keyword evidence="2" id="KW-1185">Reference proteome</keyword>
<protein>
    <recommendedName>
        <fullName evidence="3">DUF4158 domain-containing protein</fullName>
    </recommendedName>
</protein>
<evidence type="ECO:0000313" key="2">
    <source>
        <dbReference type="Proteomes" id="UP000604243"/>
    </source>
</evidence>
<dbReference type="Proteomes" id="UP000604243">
    <property type="component" value="Unassembled WGS sequence"/>
</dbReference>
<comment type="caution">
    <text evidence="1">The sequence shown here is derived from an EMBL/GenBank/DDBJ whole genome shotgun (WGS) entry which is preliminary data.</text>
</comment>
<dbReference type="EMBL" id="BMZM01000001">
    <property type="protein sequence ID" value="GHC16725.1"/>
    <property type="molecule type" value="Genomic_DNA"/>
</dbReference>
<evidence type="ECO:0008006" key="3">
    <source>
        <dbReference type="Google" id="ProtNLM"/>
    </source>
</evidence>
<proteinExistence type="predicted"/>
<name>A0ABQ3FB55_9GAMM</name>
<evidence type="ECO:0000313" key="1">
    <source>
        <dbReference type="EMBL" id="GHC16725.1"/>
    </source>
</evidence>
<reference evidence="2" key="1">
    <citation type="journal article" date="2019" name="Int. J. Syst. Evol. Microbiol.">
        <title>The Global Catalogue of Microorganisms (GCM) 10K type strain sequencing project: providing services to taxonomists for standard genome sequencing and annotation.</title>
        <authorList>
            <consortium name="The Broad Institute Genomics Platform"/>
            <consortium name="The Broad Institute Genome Sequencing Center for Infectious Disease"/>
            <person name="Wu L."/>
            <person name="Ma J."/>
        </authorList>
    </citation>
    <scope>NUCLEOTIDE SEQUENCE [LARGE SCALE GENOMIC DNA]</scope>
    <source>
        <strain evidence="2">KCTC 42082</strain>
    </source>
</reference>